<dbReference type="GeneID" id="9617021"/>
<dbReference type="InterPro" id="IPR052779">
    <property type="entry name" value="WDR62"/>
</dbReference>
<name>D8U5P6_VOLCA</name>
<protein>
    <submittedName>
        <fullName evidence="1">Uncharacterized protein</fullName>
    </submittedName>
</protein>
<dbReference type="RefSeq" id="XP_002953929.1">
    <property type="nucleotide sequence ID" value="XM_002953883.1"/>
</dbReference>
<dbReference type="PANTHER" id="PTHR45589">
    <property type="entry name" value="WD REPEAT DOMAIN 62, ISOFORM G"/>
    <property type="match status" value="1"/>
</dbReference>
<dbReference type="KEGG" id="vcn:VOLCADRAFT_64141"/>
<sequence>MATGEAVAVCMDASGHLAICSCADGSVAVYDVDAGVLLARGSGHSDVCTGAVLLEDHRGLVTVGGDGCALLWRLTPRLAQRMQEAAGEARR</sequence>
<dbReference type="Proteomes" id="UP000001058">
    <property type="component" value="Unassembled WGS sequence"/>
</dbReference>
<dbReference type="EMBL" id="GL378360">
    <property type="protein sequence ID" value="EFJ44958.1"/>
    <property type="molecule type" value="Genomic_DNA"/>
</dbReference>
<dbReference type="InterPro" id="IPR015943">
    <property type="entry name" value="WD40/YVTN_repeat-like_dom_sf"/>
</dbReference>
<dbReference type="eggNOG" id="KOG1408">
    <property type="taxonomic scope" value="Eukaryota"/>
</dbReference>
<dbReference type="AlphaFoldDB" id="D8U5P6"/>
<gene>
    <name evidence="1" type="ORF">VOLCADRAFT_64141</name>
</gene>
<keyword evidence="2" id="KW-1185">Reference proteome</keyword>
<dbReference type="Gene3D" id="2.130.10.10">
    <property type="entry name" value="YVTN repeat-like/Quinoprotein amine dehydrogenase"/>
    <property type="match status" value="1"/>
</dbReference>
<dbReference type="InParanoid" id="D8U5P6"/>
<dbReference type="SUPFAM" id="SSF63829">
    <property type="entry name" value="Calcium-dependent phosphotriesterase"/>
    <property type="match status" value="1"/>
</dbReference>
<evidence type="ECO:0000313" key="2">
    <source>
        <dbReference type="Proteomes" id="UP000001058"/>
    </source>
</evidence>
<organism evidence="2">
    <name type="scientific">Volvox carteri f. nagariensis</name>
    <dbReference type="NCBI Taxonomy" id="3068"/>
    <lineage>
        <taxon>Eukaryota</taxon>
        <taxon>Viridiplantae</taxon>
        <taxon>Chlorophyta</taxon>
        <taxon>core chlorophytes</taxon>
        <taxon>Chlorophyceae</taxon>
        <taxon>CS clade</taxon>
        <taxon>Chlamydomonadales</taxon>
        <taxon>Volvocaceae</taxon>
        <taxon>Volvox</taxon>
    </lineage>
</organism>
<accession>D8U5P6</accession>
<feature type="non-terminal residue" evidence="1">
    <location>
        <position position="91"/>
    </location>
</feature>
<evidence type="ECO:0000313" key="1">
    <source>
        <dbReference type="EMBL" id="EFJ44958.1"/>
    </source>
</evidence>
<reference evidence="1 2" key="1">
    <citation type="journal article" date="2010" name="Science">
        <title>Genomic analysis of organismal complexity in the multicellular green alga Volvox carteri.</title>
        <authorList>
            <person name="Prochnik S.E."/>
            <person name="Umen J."/>
            <person name="Nedelcu A.M."/>
            <person name="Hallmann A."/>
            <person name="Miller S.M."/>
            <person name="Nishii I."/>
            <person name="Ferris P."/>
            <person name="Kuo A."/>
            <person name="Mitros T."/>
            <person name="Fritz-Laylin L.K."/>
            <person name="Hellsten U."/>
            <person name="Chapman J."/>
            <person name="Simakov O."/>
            <person name="Rensing S.A."/>
            <person name="Terry A."/>
            <person name="Pangilinan J."/>
            <person name="Kapitonov V."/>
            <person name="Jurka J."/>
            <person name="Salamov A."/>
            <person name="Shapiro H."/>
            <person name="Schmutz J."/>
            <person name="Grimwood J."/>
            <person name="Lindquist E."/>
            <person name="Lucas S."/>
            <person name="Grigoriev I.V."/>
            <person name="Schmitt R."/>
            <person name="Kirk D."/>
            <person name="Rokhsar D.S."/>
        </authorList>
    </citation>
    <scope>NUCLEOTIDE SEQUENCE [LARGE SCALE GENOMIC DNA]</scope>
    <source>
        <strain evidence="2">f. Nagariensis / Eve</strain>
    </source>
</reference>
<dbReference type="OrthoDB" id="6154712at2759"/>
<dbReference type="PANTHER" id="PTHR45589:SF1">
    <property type="entry name" value="WD REPEAT DOMAIN 62, ISOFORM G"/>
    <property type="match status" value="1"/>
</dbReference>
<proteinExistence type="predicted"/>